<dbReference type="PANTHER" id="PTHR43039">
    <property type="entry name" value="ESTERASE-RELATED"/>
    <property type="match status" value="1"/>
</dbReference>
<reference evidence="4" key="1">
    <citation type="submission" date="2019-12" db="EMBL/GenBank/DDBJ databases">
        <title>Novel species isolated from a subtropical stream in China.</title>
        <authorList>
            <person name="Lu H."/>
        </authorList>
    </citation>
    <scope>NUCLEOTIDE SEQUENCE [LARGE SCALE GENOMIC DNA]</scope>
    <source>
        <strain evidence="4">FT81W</strain>
    </source>
</reference>
<evidence type="ECO:0000256" key="2">
    <source>
        <dbReference type="ARBA" id="ARBA00022801"/>
    </source>
</evidence>
<evidence type="ECO:0000259" key="3">
    <source>
        <dbReference type="Pfam" id="PF12697"/>
    </source>
</evidence>
<evidence type="ECO:0000256" key="1">
    <source>
        <dbReference type="ARBA" id="ARBA00008645"/>
    </source>
</evidence>
<dbReference type="InterPro" id="IPR029058">
    <property type="entry name" value="AB_hydrolase_fold"/>
</dbReference>
<comment type="similarity">
    <text evidence="1">Belongs to the AB hydrolase superfamily.</text>
</comment>
<organism evidence="4 5">
    <name type="scientific">Duganella vulcania</name>
    <dbReference type="NCBI Taxonomy" id="2692166"/>
    <lineage>
        <taxon>Bacteria</taxon>
        <taxon>Pseudomonadati</taxon>
        <taxon>Pseudomonadota</taxon>
        <taxon>Betaproteobacteria</taxon>
        <taxon>Burkholderiales</taxon>
        <taxon>Oxalobacteraceae</taxon>
        <taxon>Telluria group</taxon>
        <taxon>Duganella</taxon>
    </lineage>
</organism>
<dbReference type="FunFam" id="3.40.50.1820:FF:000042">
    <property type="entry name" value="probable strigolactone esterase DAD2"/>
    <property type="match status" value="1"/>
</dbReference>
<dbReference type="GO" id="GO:0016787">
    <property type="term" value="F:hydrolase activity"/>
    <property type="evidence" value="ECO:0007669"/>
    <property type="project" value="UniProtKB-KW"/>
</dbReference>
<proteinExistence type="inferred from homology"/>
<evidence type="ECO:0000313" key="5">
    <source>
        <dbReference type="Proteomes" id="UP000447355"/>
    </source>
</evidence>
<name>A0A845GF18_9BURK</name>
<evidence type="ECO:0000313" key="4">
    <source>
        <dbReference type="EMBL" id="MYM92511.1"/>
    </source>
</evidence>
<comment type="caution">
    <text evidence="4">The sequence shown here is derived from an EMBL/GenBank/DDBJ whole genome shotgun (WGS) entry which is preliminary data.</text>
</comment>
<dbReference type="EMBL" id="WWCX01000001">
    <property type="protein sequence ID" value="MYM92511.1"/>
    <property type="molecule type" value="Genomic_DNA"/>
</dbReference>
<dbReference type="SUPFAM" id="SSF53474">
    <property type="entry name" value="alpha/beta-Hydrolases"/>
    <property type="match status" value="1"/>
</dbReference>
<accession>A0A845GF18</accession>
<dbReference type="InterPro" id="IPR000073">
    <property type="entry name" value="AB_hydrolase_1"/>
</dbReference>
<feature type="domain" description="AB hydrolase-1" evidence="3">
    <location>
        <begin position="19"/>
        <end position="256"/>
    </location>
</feature>
<sequence length="266" mass="29329">MSIAKRLQASWSGVGDRVLVLSHGFGSDQTSWDYIRPTLDPHFRVLSYSLAGCGDAGVSSYDAELHGTLFGYADDLLALIDELRLREVSYVGHSVSGMIGMIAAAARPELFARLVLLQPSPRYLNDAATGYAGGFEQLDLDALYAAMKTNYQSWAAGFVPMVMGVDDRHVLARFSTTLFKMRPDIALDILRMIFQSDHRDLVPRVTTPVHLIHSRKDVAVPLAVADWLRVQLPHSVSEILELEGHLPHLTQPAIVATSVQRHLLAD</sequence>
<protein>
    <submittedName>
        <fullName evidence="4">Alpha/beta fold hydrolase</fullName>
    </submittedName>
</protein>
<gene>
    <name evidence="4" type="ORF">GTP90_01395</name>
</gene>
<keyword evidence="2 4" id="KW-0378">Hydrolase</keyword>
<dbReference type="PRINTS" id="PR00111">
    <property type="entry name" value="ABHYDROLASE"/>
</dbReference>
<dbReference type="AlphaFoldDB" id="A0A845GF18"/>
<dbReference type="Pfam" id="PF12697">
    <property type="entry name" value="Abhydrolase_6"/>
    <property type="match status" value="1"/>
</dbReference>
<dbReference type="Proteomes" id="UP000447355">
    <property type="component" value="Unassembled WGS sequence"/>
</dbReference>
<dbReference type="RefSeq" id="WP_161081776.1">
    <property type="nucleotide sequence ID" value="NZ_WWCX01000001.1"/>
</dbReference>
<dbReference type="Gene3D" id="3.40.50.1820">
    <property type="entry name" value="alpha/beta hydrolase"/>
    <property type="match status" value="1"/>
</dbReference>